<organism evidence="2 3">
    <name type="scientific">Pseudocalidococcus azoricus BACA0444</name>
    <dbReference type="NCBI Taxonomy" id="2918990"/>
    <lineage>
        <taxon>Bacteria</taxon>
        <taxon>Bacillati</taxon>
        <taxon>Cyanobacteriota</taxon>
        <taxon>Cyanophyceae</taxon>
        <taxon>Acaryochloridales</taxon>
        <taxon>Thermosynechococcaceae</taxon>
        <taxon>Pseudocalidococcus</taxon>
        <taxon>Pseudocalidococcus azoricus</taxon>
    </lineage>
</organism>
<gene>
    <name evidence="2" type="ORF">RIF25_10480</name>
</gene>
<keyword evidence="1" id="KW-0732">Signal</keyword>
<evidence type="ECO:0000256" key="1">
    <source>
        <dbReference type="SAM" id="SignalP"/>
    </source>
</evidence>
<accession>A0AAE4FTF6</accession>
<dbReference type="Proteomes" id="UP001268256">
    <property type="component" value="Unassembled WGS sequence"/>
</dbReference>
<feature type="chain" id="PRO_5042163284" evidence="1">
    <location>
        <begin position="24"/>
        <end position="273"/>
    </location>
</feature>
<dbReference type="Gene3D" id="2.50.20.10">
    <property type="entry name" value="Lipoprotein localisation LolA/LolB/LppX"/>
    <property type="match status" value="1"/>
</dbReference>
<evidence type="ECO:0000313" key="3">
    <source>
        <dbReference type="Proteomes" id="UP001268256"/>
    </source>
</evidence>
<proteinExistence type="predicted"/>
<dbReference type="RefSeq" id="WP_322878479.1">
    <property type="nucleotide sequence ID" value="NZ_JAVMIP010000010.1"/>
</dbReference>
<reference evidence="3" key="1">
    <citation type="submission" date="2023-07" db="EMBL/GenBank/DDBJ databases">
        <authorList>
            <person name="Luz R."/>
            <person name="Cordeiro R."/>
            <person name="Fonseca A."/>
            <person name="Goncalves V."/>
        </authorList>
    </citation>
    <scope>NUCLEOTIDE SEQUENCE [LARGE SCALE GENOMIC DNA]</scope>
    <source>
        <strain evidence="3">BACA0444</strain>
    </source>
</reference>
<dbReference type="EMBL" id="JAVMIP010000010">
    <property type="protein sequence ID" value="MDS3861232.1"/>
    <property type="molecule type" value="Genomic_DNA"/>
</dbReference>
<dbReference type="InterPro" id="IPR029046">
    <property type="entry name" value="LolA/LolB/LppX"/>
</dbReference>
<dbReference type="SUPFAM" id="SSF89392">
    <property type="entry name" value="Prokaryotic lipoproteins and lipoprotein localization factors"/>
    <property type="match status" value="1"/>
</dbReference>
<feature type="signal peptide" evidence="1">
    <location>
        <begin position="1"/>
        <end position="23"/>
    </location>
</feature>
<keyword evidence="3" id="KW-1185">Reference proteome</keyword>
<dbReference type="AlphaFoldDB" id="A0AAE4FTF6"/>
<protein>
    <submittedName>
        <fullName evidence="2">DUF2092 domain-containing protein</fullName>
    </submittedName>
</protein>
<name>A0AAE4FTF6_9CYAN</name>
<sequence length="273" mass="29896">MFSHRFSTALCLFCCGIAIPLLAPVAKATPVYLSRSPVDLSLLKAGIKTFWQTPACVTQSTLTINGSSTGVSFTGKANLQALSQLPNQFRVEVEFAPQDTGQSQRVVLVSDGETFTAFRPDLNQYMQSPAKDFQGSDNNFWVGFSTLLFLSMPPETPALFQAGTASSETLFQTILQELQALDLSESKAKLAGQETVKFSLNNKTDNLVASIYLLPPQGRLKAIDFETESQGIKIQIQEIIQQRDCQASIPNSQFKFLSPPGSQQVKKVEISPF</sequence>
<comment type="caution">
    <text evidence="2">The sequence shown here is derived from an EMBL/GenBank/DDBJ whole genome shotgun (WGS) entry which is preliminary data.</text>
</comment>
<evidence type="ECO:0000313" key="2">
    <source>
        <dbReference type="EMBL" id="MDS3861232.1"/>
    </source>
</evidence>